<keyword evidence="3" id="KW-1185">Reference proteome</keyword>
<organism evidence="2 3">
    <name type="scientific">Tissierella pigra</name>
    <dbReference type="NCBI Taxonomy" id="2607614"/>
    <lineage>
        <taxon>Bacteria</taxon>
        <taxon>Bacillati</taxon>
        <taxon>Bacillota</taxon>
        <taxon>Tissierellia</taxon>
        <taxon>Tissierellales</taxon>
        <taxon>Tissierellaceae</taxon>
        <taxon>Tissierella</taxon>
    </lineage>
</organism>
<feature type="transmembrane region" description="Helical" evidence="1">
    <location>
        <begin position="48"/>
        <end position="71"/>
    </location>
</feature>
<keyword evidence="1" id="KW-0812">Transmembrane</keyword>
<evidence type="ECO:0000256" key="1">
    <source>
        <dbReference type="SAM" id="Phobius"/>
    </source>
</evidence>
<name>A0A6N7XTQ6_9FIRM</name>
<gene>
    <name evidence="2" type="ORF">FYJ83_06700</name>
</gene>
<dbReference type="RefSeq" id="WP_154439572.1">
    <property type="nucleotide sequence ID" value="NZ_JAHLPJ010000001.1"/>
</dbReference>
<dbReference type="AlphaFoldDB" id="A0A6N7XTQ6"/>
<evidence type="ECO:0000313" key="2">
    <source>
        <dbReference type="EMBL" id="MSU01157.1"/>
    </source>
</evidence>
<sequence>MNYCSHCEVKIRGEQEKCPLCGNMLSDNHHNHHEKIFPNVLPYYEKHLAIRILLFISIATVVVSFSINIIFPSNINWPLLLVFALVSIWLGVIALIQRRYHIAKKIVRQVCIISLLAIFWDWRIGWKGWSLDYVIPITCVTAMITMYIIAQVMKLSTKEYITYTLIDGLFGIIPILFFIFGWINVIYPTIICVTLSIISVSAIFIFRGKDIKVELDKRMHI</sequence>
<evidence type="ECO:0008006" key="4">
    <source>
        <dbReference type="Google" id="ProtNLM"/>
    </source>
</evidence>
<dbReference type="Pfam" id="PF19845">
    <property type="entry name" value="DUF6320"/>
    <property type="match status" value="1"/>
</dbReference>
<keyword evidence="1" id="KW-1133">Transmembrane helix</keyword>
<dbReference type="EMBL" id="VUNQ01000011">
    <property type="protein sequence ID" value="MSU01157.1"/>
    <property type="molecule type" value="Genomic_DNA"/>
</dbReference>
<dbReference type="Proteomes" id="UP000469523">
    <property type="component" value="Unassembled WGS sequence"/>
</dbReference>
<keyword evidence="1" id="KW-0472">Membrane</keyword>
<feature type="transmembrane region" description="Helical" evidence="1">
    <location>
        <begin position="77"/>
        <end position="96"/>
    </location>
</feature>
<feature type="transmembrane region" description="Helical" evidence="1">
    <location>
        <begin position="134"/>
        <end position="153"/>
    </location>
</feature>
<proteinExistence type="predicted"/>
<comment type="caution">
    <text evidence="2">The sequence shown here is derived from an EMBL/GenBank/DDBJ whole genome shotgun (WGS) entry which is preliminary data.</text>
</comment>
<feature type="transmembrane region" description="Helical" evidence="1">
    <location>
        <begin position="186"/>
        <end position="206"/>
    </location>
</feature>
<protein>
    <recommendedName>
        <fullName evidence="4">Zinc ribbon domain-containing protein</fullName>
    </recommendedName>
</protein>
<feature type="transmembrane region" description="Helical" evidence="1">
    <location>
        <begin position="106"/>
        <end position="122"/>
    </location>
</feature>
<accession>A0A6N7XTQ6</accession>
<feature type="transmembrane region" description="Helical" evidence="1">
    <location>
        <begin position="160"/>
        <end position="180"/>
    </location>
</feature>
<reference evidence="2 3" key="1">
    <citation type="submission" date="2019-09" db="EMBL/GenBank/DDBJ databases">
        <title>In-depth cultivation of the pig gut microbiome towards novel bacterial diversity and tailored functional studies.</title>
        <authorList>
            <person name="Wylensek D."/>
            <person name="Hitch T.C.A."/>
            <person name="Clavel T."/>
        </authorList>
    </citation>
    <scope>NUCLEOTIDE SEQUENCE [LARGE SCALE GENOMIC DNA]</scope>
    <source>
        <strain evidence="2 3">WCA3-693-APC-4?</strain>
    </source>
</reference>
<evidence type="ECO:0000313" key="3">
    <source>
        <dbReference type="Proteomes" id="UP000469523"/>
    </source>
</evidence>
<dbReference type="InterPro" id="IPR046283">
    <property type="entry name" value="DUF6320"/>
</dbReference>